<dbReference type="AlphaFoldDB" id="A0A7J8MQ30"/>
<dbReference type="EMBL" id="JABEZX010000009">
    <property type="protein sequence ID" value="MBA0566670.1"/>
    <property type="molecule type" value="Genomic_DNA"/>
</dbReference>
<proteinExistence type="predicted"/>
<organism evidence="1 2">
    <name type="scientific">Gossypium lobatum</name>
    <dbReference type="NCBI Taxonomy" id="34289"/>
    <lineage>
        <taxon>Eukaryota</taxon>
        <taxon>Viridiplantae</taxon>
        <taxon>Streptophyta</taxon>
        <taxon>Embryophyta</taxon>
        <taxon>Tracheophyta</taxon>
        <taxon>Spermatophyta</taxon>
        <taxon>Magnoliopsida</taxon>
        <taxon>eudicotyledons</taxon>
        <taxon>Gunneridae</taxon>
        <taxon>Pentapetalae</taxon>
        <taxon>rosids</taxon>
        <taxon>malvids</taxon>
        <taxon>Malvales</taxon>
        <taxon>Malvaceae</taxon>
        <taxon>Malvoideae</taxon>
        <taxon>Gossypium</taxon>
    </lineage>
</organism>
<reference evidence="1 2" key="1">
    <citation type="journal article" date="2019" name="Genome Biol. Evol.">
        <title>Insights into the evolution of the New World diploid cottons (Gossypium, subgenus Houzingenia) based on genome sequencing.</title>
        <authorList>
            <person name="Grover C.E."/>
            <person name="Arick M.A. 2nd"/>
            <person name="Thrash A."/>
            <person name="Conover J.L."/>
            <person name="Sanders W.S."/>
            <person name="Peterson D.G."/>
            <person name="Frelichowski J.E."/>
            <person name="Scheffler J.A."/>
            <person name="Scheffler B.E."/>
            <person name="Wendel J.F."/>
        </authorList>
    </citation>
    <scope>NUCLEOTIDE SEQUENCE [LARGE SCALE GENOMIC DNA]</scope>
    <source>
        <strain evidence="1">157</strain>
        <tissue evidence="1">Leaf</tissue>
    </source>
</reference>
<accession>A0A7J8MQ30</accession>
<protein>
    <submittedName>
        <fullName evidence="1">Uncharacterized protein</fullName>
    </submittedName>
</protein>
<gene>
    <name evidence="1" type="ORF">Golob_011467</name>
</gene>
<comment type="caution">
    <text evidence="1">The sequence shown here is derived from an EMBL/GenBank/DDBJ whole genome shotgun (WGS) entry which is preliminary data.</text>
</comment>
<name>A0A7J8MQ30_9ROSI</name>
<evidence type="ECO:0000313" key="2">
    <source>
        <dbReference type="Proteomes" id="UP000593572"/>
    </source>
</evidence>
<keyword evidence="2" id="KW-1185">Reference proteome</keyword>
<dbReference type="Proteomes" id="UP000593572">
    <property type="component" value="Unassembled WGS sequence"/>
</dbReference>
<evidence type="ECO:0000313" key="1">
    <source>
        <dbReference type="EMBL" id="MBA0566670.1"/>
    </source>
</evidence>
<sequence length="46" mass="5497">MKDQTLDRGLRQLHQPIRCSGITRLGHQHRRFTIRPFLFTGMLLIH</sequence>